<keyword evidence="1" id="KW-1133">Transmembrane helix</keyword>
<protein>
    <submittedName>
        <fullName evidence="2">Uncharacterized protein</fullName>
    </submittedName>
</protein>
<keyword evidence="1" id="KW-0812">Transmembrane</keyword>
<feature type="transmembrane region" description="Helical" evidence="1">
    <location>
        <begin position="43"/>
        <end position="60"/>
    </location>
</feature>
<evidence type="ECO:0000256" key="1">
    <source>
        <dbReference type="SAM" id="Phobius"/>
    </source>
</evidence>
<organism evidence="2 3">
    <name type="scientific">Granulicella mallensis (strain ATCC BAA-1857 / DSM 23137 / MP5ACTX8)</name>
    <dbReference type="NCBI Taxonomy" id="682795"/>
    <lineage>
        <taxon>Bacteria</taxon>
        <taxon>Pseudomonadati</taxon>
        <taxon>Acidobacteriota</taxon>
        <taxon>Terriglobia</taxon>
        <taxon>Terriglobales</taxon>
        <taxon>Acidobacteriaceae</taxon>
        <taxon>Granulicella</taxon>
    </lineage>
</organism>
<dbReference type="HOGENOM" id="CLU_2682631_0_0_0"/>
<dbReference type="Proteomes" id="UP000007113">
    <property type="component" value="Chromosome"/>
</dbReference>
<proteinExistence type="predicted"/>
<feature type="transmembrane region" description="Helical" evidence="1">
    <location>
        <begin position="12"/>
        <end position="31"/>
    </location>
</feature>
<dbReference type="EMBL" id="CP003130">
    <property type="protein sequence ID" value="AEU34846.1"/>
    <property type="molecule type" value="Genomic_DNA"/>
</dbReference>
<reference evidence="2 3" key="1">
    <citation type="submission" date="2011-11" db="EMBL/GenBank/DDBJ databases">
        <title>Complete sequence of Granulicella mallensis MP5ACTX8.</title>
        <authorList>
            <consortium name="US DOE Joint Genome Institute"/>
            <person name="Lucas S."/>
            <person name="Copeland A."/>
            <person name="Lapidus A."/>
            <person name="Cheng J.-F."/>
            <person name="Goodwin L."/>
            <person name="Pitluck S."/>
            <person name="Peters L."/>
            <person name="Lu M."/>
            <person name="Detter J.C."/>
            <person name="Han C."/>
            <person name="Tapia R."/>
            <person name="Land M."/>
            <person name="Hauser L."/>
            <person name="Kyrpides N."/>
            <person name="Ivanova N."/>
            <person name="Mikhailova N."/>
            <person name="Pagani I."/>
            <person name="Rawat S."/>
            <person name="Mannisto M."/>
            <person name="Haggblom M."/>
            <person name="Woyke T."/>
        </authorList>
    </citation>
    <scope>NUCLEOTIDE SEQUENCE [LARGE SCALE GENOMIC DNA]</scope>
    <source>
        <strain evidence="3">ATCC BAA-1857 / DSM 23137 / MP5ACTX8</strain>
    </source>
</reference>
<keyword evidence="3" id="KW-1185">Reference proteome</keyword>
<dbReference type="AlphaFoldDB" id="G8NPC6"/>
<dbReference type="KEGG" id="gma:AciX8_0495"/>
<name>G8NPC6_GRAMM</name>
<accession>G8NPC6</accession>
<sequence>MTAFQRLAVKRVVYTSIAYAVGIALYRAVVHHIGPHWSDLGDYASRCLGASLASVAILWFSRPRPDRTTTTQPS</sequence>
<dbReference type="STRING" id="682795.AciX8_0495"/>
<gene>
    <name evidence="2" type="ordered locus">AciX8_0495</name>
</gene>
<evidence type="ECO:0000313" key="2">
    <source>
        <dbReference type="EMBL" id="AEU34846.1"/>
    </source>
</evidence>
<evidence type="ECO:0000313" key="3">
    <source>
        <dbReference type="Proteomes" id="UP000007113"/>
    </source>
</evidence>
<keyword evidence="1" id="KW-0472">Membrane</keyword>